<feature type="coiled-coil region" evidence="1">
    <location>
        <begin position="20"/>
        <end position="119"/>
    </location>
</feature>
<dbReference type="EMBL" id="JACTAM010002771">
    <property type="protein sequence ID" value="KAI2643117.1"/>
    <property type="molecule type" value="Genomic_DNA"/>
</dbReference>
<dbReference type="Pfam" id="PF03564">
    <property type="entry name" value="DUF1759"/>
    <property type="match status" value="1"/>
</dbReference>
<gene>
    <name evidence="2" type="ORF">H4Q32_030463</name>
</gene>
<proteinExistence type="predicted"/>
<keyword evidence="1" id="KW-0175">Coiled coil</keyword>
<evidence type="ECO:0000313" key="2">
    <source>
        <dbReference type="EMBL" id="KAI2643117.1"/>
    </source>
</evidence>
<accession>A0ABQ8KZ75</accession>
<dbReference type="PANTHER" id="PTHR47331">
    <property type="entry name" value="PHD-TYPE DOMAIN-CONTAINING PROTEIN"/>
    <property type="match status" value="1"/>
</dbReference>
<organism evidence="2 3">
    <name type="scientific">Labeo rohita</name>
    <name type="common">Indian major carp</name>
    <name type="synonym">Cyprinus rohita</name>
    <dbReference type="NCBI Taxonomy" id="84645"/>
    <lineage>
        <taxon>Eukaryota</taxon>
        <taxon>Metazoa</taxon>
        <taxon>Chordata</taxon>
        <taxon>Craniata</taxon>
        <taxon>Vertebrata</taxon>
        <taxon>Euteleostomi</taxon>
        <taxon>Actinopterygii</taxon>
        <taxon>Neopterygii</taxon>
        <taxon>Teleostei</taxon>
        <taxon>Ostariophysi</taxon>
        <taxon>Cypriniformes</taxon>
        <taxon>Cyprinidae</taxon>
        <taxon>Labeoninae</taxon>
        <taxon>Labeonini</taxon>
        <taxon>Labeo</taxon>
    </lineage>
</organism>
<dbReference type="InterPro" id="IPR005312">
    <property type="entry name" value="DUF1759"/>
</dbReference>
<sequence length="332" mass="38410">MLAYQQEERQRKEKKIVSLYDQWKEDARNAQANRVDAAAEAAAKQAAYNVLLEETKQKERIKQLEEQHKKALEVELKELERIQAQKDLKAAQAKLEVYSQEVEKEKTNLSKDCSSAEESEFAQVNVRKKQEIHQNVHQEPAKLSVKAPATDVHLLVQALQDGDPIHFIEFKQSFMVLIDQKSLSSADKMFYLKKYVSGPARKVLEGTFFRMDDKAYQDAWCKLNGHYGQPFVIQKAFRERLTSWPKIHPKDALGLQTFSDFLNACQGAMSHVKGLQILNDYQENQKLVQKLPDWAISRWNRQVTQSLIDDHEYPTFKEFAMFVSTEAEIACN</sequence>
<name>A0ABQ8KZ75_LABRO</name>
<protein>
    <submittedName>
        <fullName evidence="2">Cortactin-binding protein 2</fullName>
    </submittedName>
</protein>
<keyword evidence="3" id="KW-1185">Reference proteome</keyword>
<dbReference type="Proteomes" id="UP000830375">
    <property type="component" value="Unassembled WGS sequence"/>
</dbReference>
<evidence type="ECO:0000256" key="1">
    <source>
        <dbReference type="SAM" id="Coils"/>
    </source>
</evidence>
<dbReference type="PANTHER" id="PTHR47331:SF5">
    <property type="entry name" value="RIBONUCLEASE H"/>
    <property type="match status" value="1"/>
</dbReference>
<evidence type="ECO:0000313" key="3">
    <source>
        <dbReference type="Proteomes" id="UP000830375"/>
    </source>
</evidence>
<comment type="caution">
    <text evidence="2">The sequence shown here is derived from an EMBL/GenBank/DDBJ whole genome shotgun (WGS) entry which is preliminary data.</text>
</comment>
<reference evidence="2 3" key="1">
    <citation type="submission" date="2022-01" db="EMBL/GenBank/DDBJ databases">
        <title>A high-quality chromosome-level genome assembly of rohu carp, Labeo rohita.</title>
        <authorList>
            <person name="Arick M.A. II"/>
            <person name="Hsu C.-Y."/>
            <person name="Magbanua Z."/>
            <person name="Pechanova O."/>
            <person name="Grover C."/>
            <person name="Miller E."/>
            <person name="Thrash A."/>
            <person name="Ezzel L."/>
            <person name="Alam S."/>
            <person name="Benzie J."/>
            <person name="Hamilton M."/>
            <person name="Karsi A."/>
            <person name="Lawrence M.L."/>
            <person name="Peterson D.G."/>
        </authorList>
    </citation>
    <scope>NUCLEOTIDE SEQUENCE [LARGE SCALE GENOMIC DNA]</scope>
    <source>
        <strain evidence="3">BAU-BD-2019</strain>
        <tissue evidence="2">Blood</tissue>
    </source>
</reference>